<dbReference type="PANTHER" id="PTHR11953">
    <property type="entry name" value="EXOSOME COMPLEX COMPONENT"/>
    <property type="match status" value="1"/>
</dbReference>
<feature type="domain" description="Exoribonuclease phosphorolytic" evidence="12">
    <location>
        <begin position="408"/>
        <end position="468"/>
    </location>
</feature>
<evidence type="ECO:0000256" key="10">
    <source>
        <dbReference type="SAM" id="Phobius"/>
    </source>
</evidence>
<dbReference type="InterPro" id="IPR020568">
    <property type="entry name" value="Ribosomal_Su5_D2-typ_SF"/>
</dbReference>
<dbReference type="Pfam" id="PF05462">
    <property type="entry name" value="Dicty_CAR"/>
    <property type="match status" value="1"/>
</dbReference>
<keyword evidence="4" id="KW-0698">rRNA processing</keyword>
<dbReference type="InterPro" id="IPR027408">
    <property type="entry name" value="PNPase/RNase_PH_dom_sf"/>
</dbReference>
<feature type="transmembrane region" description="Helical" evidence="10">
    <location>
        <begin position="84"/>
        <end position="109"/>
    </location>
</feature>
<evidence type="ECO:0000256" key="2">
    <source>
        <dbReference type="ARBA" id="ARBA00004141"/>
    </source>
</evidence>
<comment type="caution">
    <text evidence="13">The sequence shown here is derived from an EMBL/GenBank/DDBJ whole genome shotgun (WGS) entry which is preliminary data.</text>
</comment>
<keyword evidence="9" id="KW-0539">Nucleus</keyword>
<evidence type="ECO:0000313" key="14">
    <source>
        <dbReference type="Proteomes" id="UP001527925"/>
    </source>
</evidence>
<keyword evidence="6" id="KW-0271">Exosome</keyword>
<evidence type="ECO:0000259" key="12">
    <source>
        <dbReference type="Pfam" id="PF03725"/>
    </source>
</evidence>
<evidence type="ECO:0000259" key="11">
    <source>
        <dbReference type="Pfam" id="PF01138"/>
    </source>
</evidence>
<evidence type="ECO:0000256" key="8">
    <source>
        <dbReference type="ARBA" id="ARBA00023136"/>
    </source>
</evidence>
<name>A0ABR4N457_9FUNG</name>
<reference evidence="13 14" key="1">
    <citation type="submission" date="2023-09" db="EMBL/GenBank/DDBJ databases">
        <title>Pangenome analysis of Batrachochytrium dendrobatidis and related Chytrids.</title>
        <authorList>
            <person name="Yacoub M.N."/>
            <person name="Stajich J.E."/>
            <person name="James T.Y."/>
        </authorList>
    </citation>
    <scope>NUCLEOTIDE SEQUENCE [LARGE SCALE GENOMIC DNA]</scope>
    <source>
        <strain evidence="13 14">JEL0888</strain>
    </source>
</reference>
<organism evidence="13 14">
    <name type="scientific">Polyrhizophydium stewartii</name>
    <dbReference type="NCBI Taxonomy" id="2732419"/>
    <lineage>
        <taxon>Eukaryota</taxon>
        <taxon>Fungi</taxon>
        <taxon>Fungi incertae sedis</taxon>
        <taxon>Chytridiomycota</taxon>
        <taxon>Chytridiomycota incertae sedis</taxon>
        <taxon>Chytridiomycetes</taxon>
        <taxon>Rhizophydiales</taxon>
        <taxon>Rhizophydiales incertae sedis</taxon>
        <taxon>Polyrhizophydium</taxon>
    </lineage>
</organism>
<evidence type="ECO:0000256" key="5">
    <source>
        <dbReference type="ARBA" id="ARBA00022692"/>
    </source>
</evidence>
<evidence type="ECO:0000313" key="13">
    <source>
        <dbReference type="EMBL" id="KAL2914307.1"/>
    </source>
</evidence>
<dbReference type="Proteomes" id="UP001527925">
    <property type="component" value="Unassembled WGS sequence"/>
</dbReference>
<proteinExistence type="inferred from homology"/>
<sequence>MPLTAAQLDTLGVITKISSSLSLIGCACIVIEFARSRSSFNSFMGRIILALCATDALDCIFKSIGRWGLAAGNSSLLCQLQAAAIQYSILESALLIWALAISAVYISVFRGSADVLRRLEWPMIATCVCIPIPTAIVPIFLTPINGVRMFGDADQWCWIAKPYAIYQIYLWFVWLWTVMAFNTAAFLIARSVISAQLQANALLRTESPGDAARRLLLKRMLAYLLSFVIAWTPSTINRLVQLTLGTSVFELSVWQSIFSPMRGMANCIAYFYASRPDKRGATQLRTMGCVLGPLSRADGSARFSFGDSSVLCSVYGPAPVRTRDEKLDQATVSVVFNPVSGVSGTQERLYERYIREVVEALVLSAMHPRTAINITAQVLANDGSILATAMNAVLLALVDAGVPMQATCAAAHAIINRDGSLLLDPVALEVEEGQSAHTFVFDTAADGILAVDSAGLFTQEEFDACFELTSMAAKTVLAFMRKAIERKIIKEQQS</sequence>
<keyword evidence="7 10" id="KW-1133">Transmembrane helix</keyword>
<dbReference type="SUPFAM" id="SSF55666">
    <property type="entry name" value="Ribonuclease PH domain 2-like"/>
    <property type="match status" value="1"/>
</dbReference>
<evidence type="ECO:0000256" key="3">
    <source>
        <dbReference type="ARBA" id="ARBA00006678"/>
    </source>
</evidence>
<dbReference type="Pfam" id="PF03725">
    <property type="entry name" value="RNase_PH_C"/>
    <property type="match status" value="1"/>
</dbReference>
<evidence type="ECO:0000256" key="4">
    <source>
        <dbReference type="ARBA" id="ARBA00022552"/>
    </source>
</evidence>
<keyword evidence="14" id="KW-1185">Reference proteome</keyword>
<dbReference type="EMBL" id="JADGIZ020000034">
    <property type="protein sequence ID" value="KAL2914307.1"/>
    <property type="molecule type" value="Genomic_DNA"/>
</dbReference>
<evidence type="ECO:0000256" key="1">
    <source>
        <dbReference type="ARBA" id="ARBA00004123"/>
    </source>
</evidence>
<feature type="domain" description="Exoribonuclease phosphorolytic" evidence="11">
    <location>
        <begin position="283"/>
        <end position="403"/>
    </location>
</feature>
<dbReference type="PRINTS" id="PR02001">
    <property type="entry name" value="GCR1CAMPR"/>
</dbReference>
<protein>
    <submittedName>
        <fullName evidence="13">Exosome non-catalytic core subunit rrp46</fullName>
    </submittedName>
</protein>
<dbReference type="InterPro" id="IPR022343">
    <property type="entry name" value="GCR1-cAMP_receptor"/>
</dbReference>
<dbReference type="InterPro" id="IPR050080">
    <property type="entry name" value="RNase_PH"/>
</dbReference>
<dbReference type="Gene3D" id="3.30.230.70">
    <property type="entry name" value="GHMP Kinase, N-terminal domain"/>
    <property type="match status" value="1"/>
</dbReference>
<evidence type="ECO:0000256" key="6">
    <source>
        <dbReference type="ARBA" id="ARBA00022835"/>
    </source>
</evidence>
<keyword evidence="8 10" id="KW-0472">Membrane</keyword>
<evidence type="ECO:0000256" key="9">
    <source>
        <dbReference type="ARBA" id="ARBA00023242"/>
    </source>
</evidence>
<comment type="subcellular location">
    <subcellularLocation>
        <location evidence="2">Membrane</location>
        <topology evidence="2">Multi-pass membrane protein</topology>
    </subcellularLocation>
    <subcellularLocation>
        <location evidence="1">Nucleus</location>
    </subcellularLocation>
</comment>
<dbReference type="InterPro" id="IPR036345">
    <property type="entry name" value="ExoRNase_PH_dom2_sf"/>
</dbReference>
<dbReference type="InterPro" id="IPR001247">
    <property type="entry name" value="ExoRNase_PH_dom1"/>
</dbReference>
<dbReference type="CDD" id="cd11372">
    <property type="entry name" value="RNase_PH_RRP46"/>
    <property type="match status" value="1"/>
</dbReference>
<accession>A0ABR4N457</accession>
<dbReference type="InterPro" id="IPR015847">
    <property type="entry name" value="ExoRNase_PH_dom2"/>
</dbReference>
<dbReference type="Pfam" id="PF01138">
    <property type="entry name" value="RNase_PH"/>
    <property type="match status" value="1"/>
</dbReference>
<comment type="similarity">
    <text evidence="3">Belongs to the RNase PH family.</text>
</comment>
<keyword evidence="5 10" id="KW-0812">Transmembrane</keyword>
<feature type="transmembrane region" description="Helical" evidence="10">
    <location>
        <begin position="221"/>
        <end position="240"/>
    </location>
</feature>
<feature type="transmembrane region" description="Helical" evidence="10">
    <location>
        <begin position="121"/>
        <end position="141"/>
    </location>
</feature>
<dbReference type="SUPFAM" id="SSF81321">
    <property type="entry name" value="Family A G protein-coupled receptor-like"/>
    <property type="match status" value="1"/>
</dbReference>
<dbReference type="PANTHER" id="PTHR11953:SF1">
    <property type="entry name" value="EXOSOME COMPLEX COMPONENT RRP46"/>
    <property type="match status" value="1"/>
</dbReference>
<evidence type="ECO:0000256" key="7">
    <source>
        <dbReference type="ARBA" id="ARBA00022989"/>
    </source>
</evidence>
<feature type="transmembrane region" description="Helical" evidence="10">
    <location>
        <begin position="12"/>
        <end position="31"/>
    </location>
</feature>
<dbReference type="SUPFAM" id="SSF54211">
    <property type="entry name" value="Ribosomal protein S5 domain 2-like"/>
    <property type="match status" value="1"/>
</dbReference>
<feature type="transmembrane region" description="Helical" evidence="10">
    <location>
        <begin position="168"/>
        <end position="189"/>
    </location>
</feature>
<gene>
    <name evidence="13" type="primary">RRP46</name>
    <name evidence="13" type="ORF">HK105_206079</name>
</gene>
<dbReference type="Gene3D" id="1.20.1070.10">
    <property type="entry name" value="Rhodopsin 7-helix transmembrane proteins"/>
    <property type="match status" value="1"/>
</dbReference>